<proteinExistence type="inferred from homology"/>
<evidence type="ECO:0000256" key="6">
    <source>
        <dbReference type="ARBA" id="ARBA00022989"/>
    </source>
</evidence>
<dbReference type="AlphaFoldDB" id="A0A2S6FUE0"/>
<gene>
    <name evidence="9" type="ORF">BD821_12515</name>
</gene>
<feature type="transmembrane region" description="Helical" evidence="8">
    <location>
        <begin position="36"/>
        <end position="55"/>
    </location>
</feature>
<dbReference type="Gene3D" id="1.20.1530.20">
    <property type="match status" value="1"/>
</dbReference>
<reference evidence="9 10" key="1">
    <citation type="submission" date="2018-02" db="EMBL/GenBank/DDBJ databases">
        <title>Genomic Encyclopedia of Archaeal and Bacterial Type Strains, Phase II (KMG-II): from individual species to whole genera.</title>
        <authorList>
            <person name="Goeker M."/>
        </authorList>
    </citation>
    <scope>NUCLEOTIDE SEQUENCE [LARGE SCALE GENOMIC DNA]</scope>
    <source>
        <strain evidence="9 10">DSM 15099</strain>
    </source>
</reference>
<keyword evidence="5 8" id="KW-0812">Transmembrane</keyword>
<protein>
    <submittedName>
        <fullName evidence="9">Uncharacterized protein</fullName>
    </submittedName>
</protein>
<keyword evidence="4" id="KW-1003">Cell membrane</keyword>
<dbReference type="EMBL" id="PTIS01000025">
    <property type="protein sequence ID" value="PPK43919.1"/>
    <property type="molecule type" value="Genomic_DNA"/>
</dbReference>
<dbReference type="GO" id="GO:0055085">
    <property type="term" value="P:transmembrane transport"/>
    <property type="evidence" value="ECO:0007669"/>
    <property type="project" value="InterPro"/>
</dbReference>
<feature type="transmembrane region" description="Helical" evidence="8">
    <location>
        <begin position="260"/>
        <end position="280"/>
    </location>
</feature>
<feature type="transmembrane region" description="Helical" evidence="8">
    <location>
        <begin position="233"/>
        <end position="254"/>
    </location>
</feature>
<keyword evidence="7 8" id="KW-0472">Membrane</keyword>
<evidence type="ECO:0000256" key="8">
    <source>
        <dbReference type="SAM" id="Phobius"/>
    </source>
</evidence>
<dbReference type="PANTHER" id="PTHR36838">
    <property type="entry name" value="AUXIN EFFLUX CARRIER FAMILY PROTEIN"/>
    <property type="match status" value="1"/>
</dbReference>
<feature type="transmembrane region" description="Helical" evidence="8">
    <location>
        <begin position="201"/>
        <end position="221"/>
    </location>
</feature>
<evidence type="ECO:0000256" key="7">
    <source>
        <dbReference type="ARBA" id="ARBA00023136"/>
    </source>
</evidence>
<evidence type="ECO:0000256" key="2">
    <source>
        <dbReference type="ARBA" id="ARBA00010145"/>
    </source>
</evidence>
<dbReference type="RefSeq" id="WP_104410775.1">
    <property type="nucleotide sequence ID" value="NZ_PTIS01000025.1"/>
</dbReference>
<evidence type="ECO:0000256" key="5">
    <source>
        <dbReference type="ARBA" id="ARBA00022692"/>
    </source>
</evidence>
<comment type="subcellular location">
    <subcellularLocation>
        <location evidence="1">Cell membrane</location>
        <topology evidence="1">Multi-pass membrane protein</topology>
    </subcellularLocation>
</comment>
<sequence>MIILKSLQSLLTIFFLIFIGFYLSKRNWFNEDTPILFSKLVIKLSLPCFMIYNLTTSFTKEDLTSSSIGLLIPFISMILTFFLSKILALILKVPNQKRGTFSTMFFLSNTIFIGLPVNISLFGDEAIPYVLLYYIVNTFMFWTVGVHSIKKDSGLVGDKKFSYISSLKSILSPPLIAFGISVLLILFNISLPSFLLDGFKYLGNLTTPISTLFIGMTLSTLNHNDFNIGKDSLFIFMGRFIISPLVTFTIIKLFPIPELMAKVFIIESAMPVMTQIAIVSKSYNVDYKYATVMGTLSNLASLIFIPLYMLLFIYLF</sequence>
<evidence type="ECO:0000256" key="1">
    <source>
        <dbReference type="ARBA" id="ARBA00004651"/>
    </source>
</evidence>
<comment type="caution">
    <text evidence="9">The sequence shown here is derived from an EMBL/GenBank/DDBJ whole genome shotgun (WGS) entry which is preliminary data.</text>
</comment>
<organism evidence="9 10">
    <name type="scientific">Clostridium algidicarnis DSM 15099</name>
    <dbReference type="NCBI Taxonomy" id="1121295"/>
    <lineage>
        <taxon>Bacteria</taxon>
        <taxon>Bacillati</taxon>
        <taxon>Bacillota</taxon>
        <taxon>Clostridia</taxon>
        <taxon>Eubacteriales</taxon>
        <taxon>Clostridiaceae</taxon>
        <taxon>Clostridium</taxon>
    </lineage>
</organism>
<feature type="transmembrane region" description="Helical" evidence="8">
    <location>
        <begin position="6"/>
        <end position="24"/>
    </location>
</feature>
<dbReference type="InterPro" id="IPR004776">
    <property type="entry name" value="Mem_transp_PIN-like"/>
</dbReference>
<dbReference type="InterPro" id="IPR038770">
    <property type="entry name" value="Na+/solute_symporter_sf"/>
</dbReference>
<dbReference type="PANTHER" id="PTHR36838:SF1">
    <property type="entry name" value="SLR1864 PROTEIN"/>
    <property type="match status" value="1"/>
</dbReference>
<evidence type="ECO:0000313" key="9">
    <source>
        <dbReference type="EMBL" id="PPK43919.1"/>
    </source>
</evidence>
<dbReference type="Proteomes" id="UP000239863">
    <property type="component" value="Unassembled WGS sequence"/>
</dbReference>
<accession>A0A2S6FUE0</accession>
<dbReference type="GO" id="GO:0005886">
    <property type="term" value="C:plasma membrane"/>
    <property type="evidence" value="ECO:0007669"/>
    <property type="project" value="UniProtKB-SubCell"/>
</dbReference>
<evidence type="ECO:0000313" key="10">
    <source>
        <dbReference type="Proteomes" id="UP000239863"/>
    </source>
</evidence>
<keyword evidence="6 8" id="KW-1133">Transmembrane helix</keyword>
<evidence type="ECO:0000256" key="4">
    <source>
        <dbReference type="ARBA" id="ARBA00022475"/>
    </source>
</evidence>
<keyword evidence="3" id="KW-0813">Transport</keyword>
<comment type="similarity">
    <text evidence="2">Belongs to the auxin efflux carrier (TC 2.A.69) family.</text>
</comment>
<feature type="transmembrane region" description="Helical" evidence="8">
    <location>
        <begin position="292"/>
        <end position="315"/>
    </location>
</feature>
<feature type="transmembrane region" description="Helical" evidence="8">
    <location>
        <begin position="170"/>
        <end position="189"/>
    </location>
</feature>
<feature type="transmembrane region" description="Helical" evidence="8">
    <location>
        <begin position="103"/>
        <end position="123"/>
    </location>
</feature>
<name>A0A2S6FUE0_9CLOT</name>
<evidence type="ECO:0000256" key="3">
    <source>
        <dbReference type="ARBA" id="ARBA00022448"/>
    </source>
</evidence>
<dbReference type="STRING" id="37659.GCA_000703125_01053"/>
<feature type="transmembrane region" description="Helical" evidence="8">
    <location>
        <begin position="67"/>
        <end position="91"/>
    </location>
</feature>
<feature type="transmembrane region" description="Helical" evidence="8">
    <location>
        <begin position="129"/>
        <end position="149"/>
    </location>
</feature>
<dbReference type="Pfam" id="PF03547">
    <property type="entry name" value="Mem_trans"/>
    <property type="match status" value="1"/>
</dbReference>
<dbReference type="OrthoDB" id="9798064at2"/>